<feature type="signal peptide" evidence="1">
    <location>
        <begin position="1"/>
        <end position="25"/>
    </location>
</feature>
<dbReference type="Proteomes" id="UP000507245">
    <property type="component" value="Unassembled WGS sequence"/>
</dbReference>
<reference evidence="3" key="1">
    <citation type="journal article" date="2020" name="Genome Biol.">
        <title>Gamete binning: chromosome-level and haplotype-resolved genome assembly enabled by high-throughput single-cell sequencing of gamete genomes.</title>
        <authorList>
            <person name="Campoy J.A."/>
            <person name="Sun H."/>
            <person name="Goel M."/>
            <person name="Jiao W.-B."/>
            <person name="Folz-Donahue K."/>
            <person name="Wang N."/>
            <person name="Rubio M."/>
            <person name="Liu C."/>
            <person name="Kukat C."/>
            <person name="Ruiz D."/>
            <person name="Huettel B."/>
            <person name="Schneeberger K."/>
        </authorList>
    </citation>
    <scope>NUCLEOTIDE SEQUENCE [LARGE SCALE GENOMIC DNA]</scope>
    <source>
        <strain evidence="3">cv. Rojo Pasion</strain>
    </source>
</reference>
<evidence type="ECO:0000313" key="2">
    <source>
        <dbReference type="EMBL" id="CAB4321051.1"/>
    </source>
</evidence>
<protein>
    <recommendedName>
        <fullName evidence="4">FBD domain-containing protein</fullName>
    </recommendedName>
</protein>
<gene>
    <name evidence="2" type="ORF">ORAREDHAP_LOCUS50119</name>
</gene>
<evidence type="ECO:0000256" key="1">
    <source>
        <dbReference type="SAM" id="SignalP"/>
    </source>
</evidence>
<keyword evidence="1" id="KW-0732">Signal</keyword>
<sequence length="113" mass="12159">MGIGEFSSSLLLLASILLQYLAVGALPGKLPKPCLYLSFLSINISFGDPCEVLAAQCLLRSSPALQELLSSSPLLERLTIKPAASVVDSSELLKRLIRFRRASVLSEIVYLGP</sequence>
<feature type="chain" id="PRO_5027062251" description="FBD domain-containing protein" evidence="1">
    <location>
        <begin position="26"/>
        <end position="113"/>
    </location>
</feature>
<organism evidence="2 3">
    <name type="scientific">Prunus armeniaca</name>
    <name type="common">Apricot</name>
    <name type="synonym">Armeniaca vulgaris</name>
    <dbReference type="NCBI Taxonomy" id="36596"/>
    <lineage>
        <taxon>Eukaryota</taxon>
        <taxon>Viridiplantae</taxon>
        <taxon>Streptophyta</taxon>
        <taxon>Embryophyta</taxon>
        <taxon>Tracheophyta</taxon>
        <taxon>Spermatophyta</taxon>
        <taxon>Magnoliopsida</taxon>
        <taxon>eudicotyledons</taxon>
        <taxon>Gunneridae</taxon>
        <taxon>Pentapetalae</taxon>
        <taxon>rosids</taxon>
        <taxon>fabids</taxon>
        <taxon>Rosales</taxon>
        <taxon>Rosaceae</taxon>
        <taxon>Amygdaloideae</taxon>
        <taxon>Amygdaleae</taxon>
        <taxon>Prunus</taxon>
    </lineage>
</organism>
<evidence type="ECO:0000313" key="3">
    <source>
        <dbReference type="Proteomes" id="UP000507245"/>
    </source>
</evidence>
<name>A0A6J5Y6J0_PRUAR</name>
<dbReference type="OrthoDB" id="1304307at2759"/>
<dbReference type="AlphaFoldDB" id="A0A6J5Y6J0"/>
<proteinExistence type="predicted"/>
<evidence type="ECO:0008006" key="4">
    <source>
        <dbReference type="Google" id="ProtNLM"/>
    </source>
</evidence>
<accession>A0A6J5Y6J0</accession>
<keyword evidence="3" id="KW-1185">Reference proteome</keyword>
<dbReference type="EMBL" id="CAEKKB010000008">
    <property type="protein sequence ID" value="CAB4321051.1"/>
    <property type="molecule type" value="Genomic_DNA"/>
</dbReference>